<name>A0A2T7C7C4_9POAL</name>
<sequence length="362" mass="43034">MPRRSIWKGSFVDAFHFRSRRILNLKEFKFDLFPISPNFLFFISIGFILAFYFSFVLIYLTMFPGKDPRILPNPLQVIAQLSCFFFLFFSNKGGDVRQRHLCLFMLFCSMESSLYLQGIQIYFLFFFLFFYSISICFFPLEKSEKALFFLLSVYCADCHLSKWGFYLVFQQLCYFFISFFLETQPFVFSRLSYFHILLNIQFLLGFFFYAEIYLKEPLRLASLLSGACIVFLCLRERAMREFCISFFMYFFFSYLIAIAVSPTDTPTICGIPSGIFRFLLIHVWFLLIFIFLFLRTGSLKGKQPLIPIFFSIVFMILLHLPEVEWLERWIEGADLLLLMLSVFSLIENQNRFGFSISKEKEK</sequence>
<dbReference type="OrthoDB" id="10661948at2759"/>
<feature type="transmembrane region" description="Helical" evidence="1">
    <location>
        <begin position="160"/>
        <end position="181"/>
    </location>
</feature>
<feature type="transmembrane region" description="Helical" evidence="1">
    <location>
        <begin position="275"/>
        <end position="294"/>
    </location>
</feature>
<reference evidence="2 3" key="1">
    <citation type="submission" date="2018-04" db="EMBL/GenBank/DDBJ databases">
        <title>WGS assembly of Panicum hallii var. hallii HAL2.</title>
        <authorList>
            <person name="Lovell J."/>
            <person name="Jenkins J."/>
            <person name="Lowry D."/>
            <person name="Mamidi S."/>
            <person name="Sreedasyam A."/>
            <person name="Weng X."/>
            <person name="Barry K."/>
            <person name="Bonette J."/>
            <person name="Campitelli B."/>
            <person name="Daum C."/>
            <person name="Gordon S."/>
            <person name="Gould B."/>
            <person name="Lipzen A."/>
            <person name="MacQueen A."/>
            <person name="Palacio-Mejia J."/>
            <person name="Plott C."/>
            <person name="Shakirov E."/>
            <person name="Shu S."/>
            <person name="Yoshinaga Y."/>
            <person name="Zane M."/>
            <person name="Rokhsar D."/>
            <person name="Grimwood J."/>
            <person name="Schmutz J."/>
            <person name="Juenger T."/>
        </authorList>
    </citation>
    <scope>NUCLEOTIDE SEQUENCE [LARGE SCALE GENOMIC DNA]</scope>
    <source>
        <strain evidence="3">cv. HAL2</strain>
    </source>
</reference>
<feature type="transmembrane region" description="Helical" evidence="1">
    <location>
        <begin position="218"/>
        <end position="234"/>
    </location>
</feature>
<feature type="transmembrane region" description="Helical" evidence="1">
    <location>
        <begin position="39"/>
        <end position="62"/>
    </location>
</feature>
<feature type="transmembrane region" description="Helical" evidence="1">
    <location>
        <begin position="246"/>
        <end position="263"/>
    </location>
</feature>
<feature type="transmembrane region" description="Helical" evidence="1">
    <location>
        <begin position="74"/>
        <end position="93"/>
    </location>
</feature>
<protein>
    <submittedName>
        <fullName evidence="2">Uncharacterized protein</fullName>
    </submittedName>
</protein>
<gene>
    <name evidence="2" type="ORF">GQ55_9G271700</name>
</gene>
<dbReference type="AlphaFoldDB" id="A0A2T7C7C4"/>
<dbReference type="EMBL" id="CM009757">
    <property type="protein sequence ID" value="PUZ39248.1"/>
    <property type="molecule type" value="Genomic_DNA"/>
</dbReference>
<evidence type="ECO:0000313" key="3">
    <source>
        <dbReference type="Proteomes" id="UP000244336"/>
    </source>
</evidence>
<keyword evidence="3" id="KW-1185">Reference proteome</keyword>
<evidence type="ECO:0000313" key="2">
    <source>
        <dbReference type="EMBL" id="PUZ39248.1"/>
    </source>
</evidence>
<feature type="transmembrane region" description="Helical" evidence="1">
    <location>
        <begin position="114"/>
        <end position="140"/>
    </location>
</feature>
<feature type="transmembrane region" description="Helical" evidence="1">
    <location>
        <begin position="306"/>
        <end position="323"/>
    </location>
</feature>
<feature type="transmembrane region" description="Helical" evidence="1">
    <location>
        <begin position="193"/>
        <end position="212"/>
    </location>
</feature>
<dbReference type="Gramene" id="PUZ39248">
    <property type="protein sequence ID" value="PUZ39248"/>
    <property type="gene ID" value="GQ55_9G271700"/>
</dbReference>
<evidence type="ECO:0000256" key="1">
    <source>
        <dbReference type="SAM" id="Phobius"/>
    </source>
</evidence>
<proteinExistence type="predicted"/>
<keyword evidence="1" id="KW-0812">Transmembrane</keyword>
<keyword evidence="1" id="KW-1133">Transmembrane helix</keyword>
<dbReference type="Proteomes" id="UP000244336">
    <property type="component" value="Chromosome 9"/>
</dbReference>
<accession>A0A2T7C7C4</accession>
<organism evidence="2 3">
    <name type="scientific">Panicum hallii var. hallii</name>
    <dbReference type="NCBI Taxonomy" id="1504633"/>
    <lineage>
        <taxon>Eukaryota</taxon>
        <taxon>Viridiplantae</taxon>
        <taxon>Streptophyta</taxon>
        <taxon>Embryophyta</taxon>
        <taxon>Tracheophyta</taxon>
        <taxon>Spermatophyta</taxon>
        <taxon>Magnoliopsida</taxon>
        <taxon>Liliopsida</taxon>
        <taxon>Poales</taxon>
        <taxon>Poaceae</taxon>
        <taxon>PACMAD clade</taxon>
        <taxon>Panicoideae</taxon>
        <taxon>Panicodae</taxon>
        <taxon>Paniceae</taxon>
        <taxon>Panicinae</taxon>
        <taxon>Panicum</taxon>
        <taxon>Panicum sect. Panicum</taxon>
    </lineage>
</organism>
<keyword evidence="1" id="KW-0472">Membrane</keyword>